<protein>
    <submittedName>
        <fullName evidence="2">SMP-30/gluconolactonase/LRE family protein</fullName>
    </submittedName>
</protein>
<name>A0ABN9N289_9MYCO</name>
<reference evidence="2 3" key="1">
    <citation type="submission" date="2023-08" db="EMBL/GenBank/DDBJ databases">
        <authorList>
            <person name="Folkvardsen B D."/>
            <person name="Norman A."/>
        </authorList>
    </citation>
    <scope>NUCLEOTIDE SEQUENCE [LARGE SCALE GENOMIC DNA]</scope>
    <source>
        <strain evidence="2 3">Mu0053</strain>
    </source>
</reference>
<dbReference type="InterPro" id="IPR011042">
    <property type="entry name" value="6-blade_b-propeller_TolB-like"/>
</dbReference>
<accession>A0ABN9N289</accession>
<evidence type="ECO:0000259" key="1">
    <source>
        <dbReference type="Pfam" id="PF08450"/>
    </source>
</evidence>
<keyword evidence="3" id="KW-1185">Reference proteome</keyword>
<dbReference type="Pfam" id="PF08450">
    <property type="entry name" value="SGL"/>
    <property type="match status" value="1"/>
</dbReference>
<proteinExistence type="predicted"/>
<dbReference type="EMBL" id="OY726397">
    <property type="protein sequence ID" value="CAJ1499262.1"/>
    <property type="molecule type" value="Genomic_DNA"/>
</dbReference>
<feature type="domain" description="SMP-30/Gluconolactonase/LRE-like region" evidence="1">
    <location>
        <begin position="5"/>
        <end position="265"/>
    </location>
</feature>
<dbReference type="Gene3D" id="2.120.10.30">
    <property type="entry name" value="TolB, C-terminal domain"/>
    <property type="match status" value="1"/>
</dbReference>
<dbReference type="PANTHER" id="PTHR47572:SF5">
    <property type="entry name" value="BLR2277 PROTEIN"/>
    <property type="match status" value="1"/>
</dbReference>
<sequence>MVVAEVAAGRISRVAPDSATSVVAKPGGGPNGLALGPDGKLYVCNNGGCFTWIDHGAGLIPGPHDSKGYTGGRIERVDLDTGATEVLYTECGGRPLRAPNDLVFDADGGMWFTDFGIGTERQHDRGAIYYATADGSDIREVIFPLDSPNGISLSPDGKRLYTAETYTGRVFWWDVTDSGAVALVPGLLPHGGTLLRGLGGERTVTALDSMAVDGEGWVCVATLLAGGITAVSPDGEETEFHHTGDLMTTNICFGGEGLTTAYVSLSSSGQLAAMPWPRPGLKLAFGR</sequence>
<dbReference type="RefSeq" id="WP_308481618.1">
    <property type="nucleotide sequence ID" value="NZ_OY726397.1"/>
</dbReference>
<dbReference type="InterPro" id="IPR051262">
    <property type="entry name" value="SMP-30/CGR1_Lactonase"/>
</dbReference>
<dbReference type="InterPro" id="IPR013658">
    <property type="entry name" value="SGL"/>
</dbReference>
<dbReference type="InterPro" id="IPR005511">
    <property type="entry name" value="SMP-30"/>
</dbReference>
<evidence type="ECO:0000313" key="3">
    <source>
        <dbReference type="Proteomes" id="UP001190465"/>
    </source>
</evidence>
<dbReference type="Proteomes" id="UP001190465">
    <property type="component" value="Chromosome"/>
</dbReference>
<evidence type="ECO:0000313" key="2">
    <source>
        <dbReference type="EMBL" id="CAJ1499262.1"/>
    </source>
</evidence>
<dbReference type="SUPFAM" id="SSF63829">
    <property type="entry name" value="Calcium-dependent phosphotriesterase"/>
    <property type="match status" value="1"/>
</dbReference>
<dbReference type="PANTHER" id="PTHR47572">
    <property type="entry name" value="LIPOPROTEIN-RELATED"/>
    <property type="match status" value="1"/>
</dbReference>
<dbReference type="PRINTS" id="PR01790">
    <property type="entry name" value="SMP30FAMILY"/>
</dbReference>
<gene>
    <name evidence="2" type="ORF">MU0053_001368</name>
</gene>
<organism evidence="2 3">
    <name type="scientific">[Mycobacterium] burgundiense</name>
    <dbReference type="NCBI Taxonomy" id="3064286"/>
    <lineage>
        <taxon>Bacteria</taxon>
        <taxon>Bacillati</taxon>
        <taxon>Actinomycetota</taxon>
        <taxon>Actinomycetes</taxon>
        <taxon>Mycobacteriales</taxon>
        <taxon>Mycobacteriaceae</taxon>
        <taxon>Mycolicibacterium</taxon>
    </lineage>
</organism>